<feature type="compositionally biased region" description="Acidic residues" evidence="8">
    <location>
        <begin position="28"/>
        <end position="70"/>
    </location>
</feature>
<evidence type="ECO:0000313" key="11">
    <source>
        <dbReference type="Proteomes" id="UP000094112"/>
    </source>
</evidence>
<evidence type="ECO:0000256" key="1">
    <source>
        <dbReference type="ARBA" id="ARBA00004123"/>
    </source>
</evidence>
<reference evidence="10 11" key="1">
    <citation type="journal article" date="2016" name="Proc. Natl. Acad. Sci. U.S.A.">
        <title>Comparative genomics of biotechnologically important yeasts.</title>
        <authorList>
            <person name="Riley R."/>
            <person name="Haridas S."/>
            <person name="Wolfe K.H."/>
            <person name="Lopes M.R."/>
            <person name="Hittinger C.T."/>
            <person name="Goeker M."/>
            <person name="Salamov A.A."/>
            <person name="Wisecaver J.H."/>
            <person name="Long T.M."/>
            <person name="Calvey C.H."/>
            <person name="Aerts A.L."/>
            <person name="Barry K.W."/>
            <person name="Choi C."/>
            <person name="Clum A."/>
            <person name="Coughlan A.Y."/>
            <person name="Deshpande S."/>
            <person name="Douglass A.P."/>
            <person name="Hanson S.J."/>
            <person name="Klenk H.-P."/>
            <person name="LaButti K.M."/>
            <person name="Lapidus A."/>
            <person name="Lindquist E.A."/>
            <person name="Lipzen A.M."/>
            <person name="Meier-Kolthoff J.P."/>
            <person name="Ohm R.A."/>
            <person name="Otillar R.P."/>
            <person name="Pangilinan J.L."/>
            <person name="Peng Y."/>
            <person name="Rokas A."/>
            <person name="Rosa C.A."/>
            <person name="Scheuner C."/>
            <person name="Sibirny A.A."/>
            <person name="Slot J.C."/>
            <person name="Stielow J.B."/>
            <person name="Sun H."/>
            <person name="Kurtzman C.P."/>
            <person name="Blackwell M."/>
            <person name="Grigoriev I.V."/>
            <person name="Jeffries T.W."/>
        </authorList>
    </citation>
    <scope>NUCLEOTIDE SEQUENCE [LARGE SCALE GENOMIC DNA]</scope>
    <source>
        <strain evidence="11">ATCC 58044 / CBS 1984 / NCYC 433 / NRRL Y-366-8</strain>
    </source>
</reference>
<dbReference type="STRING" id="683960.A0A1E3P2Y6"/>
<evidence type="ECO:0000256" key="6">
    <source>
        <dbReference type="ARBA" id="ARBA00023242"/>
    </source>
</evidence>
<evidence type="ECO:0000256" key="7">
    <source>
        <dbReference type="RuleBase" id="RU365071"/>
    </source>
</evidence>
<evidence type="ECO:0000313" key="10">
    <source>
        <dbReference type="EMBL" id="ODQ59564.1"/>
    </source>
</evidence>
<dbReference type="PANTHER" id="PTHR16140:SF0">
    <property type="entry name" value="NON-STRUCTURAL MAINTENANCE OF CHROMOSOMES ELEMENT 4"/>
    <property type="match status" value="1"/>
</dbReference>
<proteinExistence type="inferred from homology"/>
<dbReference type="GO" id="GO:0006310">
    <property type="term" value="P:DNA recombination"/>
    <property type="evidence" value="ECO:0007669"/>
    <property type="project" value="UniProtKB-UniRule"/>
</dbReference>
<keyword evidence="11" id="KW-1185">Reference proteome</keyword>
<keyword evidence="4 7" id="KW-0233">DNA recombination</keyword>
<evidence type="ECO:0000256" key="2">
    <source>
        <dbReference type="ARBA" id="ARBA00008997"/>
    </source>
</evidence>
<dbReference type="GO" id="GO:0006281">
    <property type="term" value="P:DNA repair"/>
    <property type="evidence" value="ECO:0007669"/>
    <property type="project" value="UniProtKB-UniRule"/>
</dbReference>
<accession>A0A1E3P2Y6</accession>
<evidence type="ECO:0000259" key="9">
    <source>
        <dbReference type="Pfam" id="PF08743"/>
    </source>
</evidence>
<protein>
    <recommendedName>
        <fullName evidence="7">Non-structural maintenance of chromosomes element 4</fullName>
    </recommendedName>
</protein>
<feature type="domain" description="Non-structural maintenance of chromosome element 4 C-terminal" evidence="9">
    <location>
        <begin position="289"/>
        <end position="383"/>
    </location>
</feature>
<evidence type="ECO:0000256" key="8">
    <source>
        <dbReference type="SAM" id="MobiDB-lite"/>
    </source>
</evidence>
<dbReference type="GeneID" id="30201930"/>
<dbReference type="InterPro" id="IPR027786">
    <property type="entry name" value="Nse4/EID"/>
</dbReference>
<keyword evidence="5 7" id="KW-0234">DNA repair</keyword>
<sequence length="390" mass="45048">MLGVKRNGVTTNGVDHGQTKKRVKYAVEDDEEDEAGESSEEEEEEDDDEDDEDDEEEEEEEDDDEQDLQDPNDLLSKEQKLLALSREISSAIKNDRARAAREGGLEQAREHLEKINAAFAERQKLKSSHKTLEVYDSRNLLDGGDLMDIALRNIKLGTSGGVLNVEEFTRRMKTFLLKTAIQYDNEDDDPENYYDKKHEFRKFNWFQFGTFLYSRGNKAPTTSHLLGPLEIEKKIRQFKARVAEIPVGKQVTAEKVSGDDINGKSINQTPNSVQECFKVFHEKSHGAEINIFKFFINPHSFSQSIENMFFTSFLIRDGRLILGEDEDGYPTIAELPPLPQDPKEREKVLLERRDRPSNHIIFQLEYDSWKNLIEKLNITESYLPHRLEED</sequence>
<dbReference type="Pfam" id="PF08743">
    <property type="entry name" value="Nse4_C"/>
    <property type="match status" value="1"/>
</dbReference>
<keyword evidence="3 7" id="KW-0227">DNA damage</keyword>
<dbReference type="RefSeq" id="XP_019038771.1">
    <property type="nucleotide sequence ID" value="XM_019184684.1"/>
</dbReference>
<dbReference type="InterPro" id="IPR014854">
    <property type="entry name" value="Nse4_C"/>
</dbReference>
<feature type="region of interest" description="Disordered" evidence="8">
    <location>
        <begin position="1"/>
        <end position="72"/>
    </location>
</feature>
<evidence type="ECO:0000256" key="5">
    <source>
        <dbReference type="ARBA" id="ARBA00023204"/>
    </source>
</evidence>
<dbReference type="OrthoDB" id="361242at2759"/>
<gene>
    <name evidence="10" type="ORF">WICANDRAFT_78212</name>
</gene>
<organism evidence="10 11">
    <name type="scientific">Wickerhamomyces anomalus (strain ATCC 58044 / CBS 1984 / NCYC 433 / NRRL Y-366-8)</name>
    <name type="common">Yeast</name>
    <name type="synonym">Hansenula anomala</name>
    <dbReference type="NCBI Taxonomy" id="683960"/>
    <lineage>
        <taxon>Eukaryota</taxon>
        <taxon>Fungi</taxon>
        <taxon>Dikarya</taxon>
        <taxon>Ascomycota</taxon>
        <taxon>Saccharomycotina</taxon>
        <taxon>Saccharomycetes</taxon>
        <taxon>Phaffomycetales</taxon>
        <taxon>Wickerhamomycetaceae</taxon>
        <taxon>Wickerhamomyces</taxon>
    </lineage>
</organism>
<evidence type="ECO:0000256" key="4">
    <source>
        <dbReference type="ARBA" id="ARBA00023172"/>
    </source>
</evidence>
<evidence type="ECO:0000256" key="3">
    <source>
        <dbReference type="ARBA" id="ARBA00022763"/>
    </source>
</evidence>
<dbReference type="Proteomes" id="UP000094112">
    <property type="component" value="Unassembled WGS sequence"/>
</dbReference>
<dbReference type="PANTHER" id="PTHR16140">
    <property type="entry name" value="NON-STRUCTURAL MAINTENANCE OF CHROMOSOMES ELEMENT 4"/>
    <property type="match status" value="1"/>
</dbReference>
<dbReference type="GO" id="GO:0030915">
    <property type="term" value="C:Smc5-Smc6 complex"/>
    <property type="evidence" value="ECO:0007669"/>
    <property type="project" value="UniProtKB-UniRule"/>
</dbReference>
<keyword evidence="6 7" id="KW-0539">Nucleus</keyword>
<dbReference type="AlphaFoldDB" id="A0A1E3P2Y6"/>
<comment type="subunit">
    <text evidence="7">Component of the SMC5-SMC6 complex.</text>
</comment>
<dbReference type="EMBL" id="KV454210">
    <property type="protein sequence ID" value="ODQ59564.1"/>
    <property type="molecule type" value="Genomic_DNA"/>
</dbReference>
<dbReference type="GO" id="GO:0005634">
    <property type="term" value="C:nucleus"/>
    <property type="evidence" value="ECO:0007669"/>
    <property type="project" value="UniProtKB-SubCell"/>
</dbReference>
<name>A0A1E3P2Y6_WICAA</name>
<comment type="subcellular location">
    <subcellularLocation>
        <location evidence="1 7">Nucleus</location>
    </subcellularLocation>
</comment>
<comment type="similarity">
    <text evidence="2 7">Belongs to the NSE4 family.</text>
</comment>
<comment type="function">
    <text evidence="7">Component of the SMC5-SMC6 complex, that promotes sister chromatid alignment after DNA damage and facilitates double-stranded DNA breaks (DSBs) repair via homologous recombination between sister chromatids.</text>
</comment>